<dbReference type="Pfam" id="PF00501">
    <property type="entry name" value="AMP-binding"/>
    <property type="match status" value="1"/>
</dbReference>
<dbReference type="CDD" id="cd04433">
    <property type="entry name" value="AFD_class_I"/>
    <property type="match status" value="1"/>
</dbReference>
<dbReference type="KEGG" id="cate:C2869_15745"/>
<dbReference type="InterPro" id="IPR000873">
    <property type="entry name" value="AMP-dep_synth/lig_dom"/>
</dbReference>
<dbReference type="PROSITE" id="PS00455">
    <property type="entry name" value="AMP_BINDING"/>
    <property type="match status" value="1"/>
</dbReference>
<reference evidence="5 6" key="1">
    <citation type="submission" date="2018-01" db="EMBL/GenBank/DDBJ databases">
        <title>Genome sequence of a Cantenovulum-like bacteria.</title>
        <authorList>
            <person name="Tan W.R."/>
            <person name="Lau N.-S."/>
            <person name="Go F."/>
            <person name="Amirul A.-A.A."/>
        </authorList>
    </citation>
    <scope>NUCLEOTIDE SEQUENCE [LARGE SCALE GENOMIC DNA]</scope>
    <source>
        <strain evidence="5 6">CCB-QB4</strain>
    </source>
</reference>
<keyword evidence="2" id="KW-0436">Ligase</keyword>
<accession>A0A2S0VU95</accession>
<dbReference type="SUPFAM" id="SSF56801">
    <property type="entry name" value="Acetyl-CoA synthetase-like"/>
    <property type="match status" value="1"/>
</dbReference>
<evidence type="ECO:0000259" key="3">
    <source>
        <dbReference type="Pfam" id="PF00501"/>
    </source>
</evidence>
<dbReference type="Pfam" id="PF13193">
    <property type="entry name" value="AMP-binding_C"/>
    <property type="match status" value="1"/>
</dbReference>
<dbReference type="PANTHER" id="PTHR43201">
    <property type="entry name" value="ACYL-COA SYNTHETASE"/>
    <property type="match status" value="1"/>
</dbReference>
<evidence type="ECO:0000256" key="2">
    <source>
        <dbReference type="ARBA" id="ARBA00022598"/>
    </source>
</evidence>
<dbReference type="Proteomes" id="UP000244441">
    <property type="component" value="Chromosome"/>
</dbReference>
<dbReference type="GO" id="GO:0031956">
    <property type="term" value="F:medium-chain fatty acid-CoA ligase activity"/>
    <property type="evidence" value="ECO:0007669"/>
    <property type="project" value="TreeGrafter"/>
</dbReference>
<evidence type="ECO:0000259" key="4">
    <source>
        <dbReference type="Pfam" id="PF13193"/>
    </source>
</evidence>
<dbReference type="Gene3D" id="3.40.50.12780">
    <property type="entry name" value="N-terminal domain of ligase-like"/>
    <property type="match status" value="1"/>
</dbReference>
<dbReference type="EMBL" id="CP026604">
    <property type="protein sequence ID" value="AWB67788.1"/>
    <property type="molecule type" value="Genomic_DNA"/>
</dbReference>
<name>A0A2S0VU95_9ALTE</name>
<comment type="similarity">
    <text evidence="1">Belongs to the ATP-dependent AMP-binding enzyme family.</text>
</comment>
<dbReference type="RefSeq" id="WP_108603856.1">
    <property type="nucleotide sequence ID" value="NZ_CP026604.1"/>
</dbReference>
<dbReference type="InterPro" id="IPR045851">
    <property type="entry name" value="AMP-bd_C_sf"/>
</dbReference>
<evidence type="ECO:0000313" key="6">
    <source>
        <dbReference type="Proteomes" id="UP000244441"/>
    </source>
</evidence>
<dbReference type="InterPro" id="IPR025110">
    <property type="entry name" value="AMP-bd_C"/>
</dbReference>
<evidence type="ECO:0000256" key="1">
    <source>
        <dbReference type="ARBA" id="ARBA00006432"/>
    </source>
</evidence>
<feature type="domain" description="AMP-dependent synthetase/ligase" evidence="3">
    <location>
        <begin position="16"/>
        <end position="284"/>
    </location>
</feature>
<dbReference type="Gene3D" id="3.30.300.30">
    <property type="match status" value="1"/>
</dbReference>
<dbReference type="OrthoDB" id="7055148at2"/>
<protein>
    <submittedName>
        <fullName evidence="5">AMP-dependent synthetase</fullName>
    </submittedName>
</protein>
<sequence length="456" mass="51187">MLDNTKFIGFLLQRFADNEDKDAIVWHGQIYSYAWLKDKIETWYEALNSNDIELGNVVMVEADYSPSSIALLIALIEYQAIIVPITDSVAHKKDEFIETSQAEFLIQIASDDSCNIIRLSQTAQHECFDTLRIGKVPGLILFSSGSTGKSKAAVHDLAKLLEKFKVPRHALRAITFLLYDHIGGVNTLLYTLSNAGCVISVEDRKPDTVLAAVDEYQADLLPTSPTFINLILISEAYKRYQLSSLKTVTYGTEPMPESTLIRFNALFPHIKLLQTYGLSELGILRSKSKDNTSLWVKVGGEGFETRVTDDNILEIKAYSGMLGYLNAPSPYTDDGWFHTGDQVEVDGEYLRILGRKSEIINVGGQKVYPAEVESVLQQLDCIAESEVYGEKNALVGNVVCAKLRLNQTHSGMDKKALKRQIKQHCLQSLESYQVPAKFKFDESEQFSPRFKKMRTL</sequence>
<dbReference type="InterPro" id="IPR020845">
    <property type="entry name" value="AMP-binding_CS"/>
</dbReference>
<organism evidence="5 6">
    <name type="scientific">Saccharobesus litoralis</name>
    <dbReference type="NCBI Taxonomy" id="2172099"/>
    <lineage>
        <taxon>Bacteria</taxon>
        <taxon>Pseudomonadati</taxon>
        <taxon>Pseudomonadota</taxon>
        <taxon>Gammaproteobacteria</taxon>
        <taxon>Alteromonadales</taxon>
        <taxon>Alteromonadaceae</taxon>
        <taxon>Saccharobesus</taxon>
    </lineage>
</organism>
<gene>
    <name evidence="5" type="ORF">C2869_15745</name>
</gene>
<dbReference type="InterPro" id="IPR042099">
    <property type="entry name" value="ANL_N_sf"/>
</dbReference>
<proteinExistence type="inferred from homology"/>
<keyword evidence="6" id="KW-1185">Reference proteome</keyword>
<dbReference type="PANTHER" id="PTHR43201:SF5">
    <property type="entry name" value="MEDIUM-CHAIN ACYL-COA LIGASE ACSF2, MITOCHONDRIAL"/>
    <property type="match status" value="1"/>
</dbReference>
<feature type="domain" description="AMP-binding enzyme C-terminal" evidence="4">
    <location>
        <begin position="371"/>
        <end position="440"/>
    </location>
</feature>
<evidence type="ECO:0000313" key="5">
    <source>
        <dbReference type="EMBL" id="AWB67788.1"/>
    </source>
</evidence>
<dbReference type="AlphaFoldDB" id="A0A2S0VU95"/>
<dbReference type="GO" id="GO:0006631">
    <property type="term" value="P:fatty acid metabolic process"/>
    <property type="evidence" value="ECO:0007669"/>
    <property type="project" value="TreeGrafter"/>
</dbReference>